<dbReference type="GO" id="GO:0005634">
    <property type="term" value="C:nucleus"/>
    <property type="evidence" value="ECO:0007669"/>
    <property type="project" value="UniProtKB-SubCell"/>
</dbReference>
<gene>
    <name evidence="9" type="ORF">AMORRO_LOCUS6944</name>
</gene>
<organism evidence="9 10">
    <name type="scientific">Acaulospora morrowiae</name>
    <dbReference type="NCBI Taxonomy" id="94023"/>
    <lineage>
        <taxon>Eukaryota</taxon>
        <taxon>Fungi</taxon>
        <taxon>Fungi incertae sedis</taxon>
        <taxon>Mucoromycota</taxon>
        <taxon>Glomeromycotina</taxon>
        <taxon>Glomeromycetes</taxon>
        <taxon>Diversisporales</taxon>
        <taxon>Acaulosporaceae</taxon>
        <taxon>Acaulospora</taxon>
    </lineage>
</organism>
<keyword evidence="5" id="KW-0804">Transcription</keyword>
<evidence type="ECO:0000313" key="10">
    <source>
        <dbReference type="Proteomes" id="UP000789342"/>
    </source>
</evidence>
<dbReference type="Proteomes" id="UP000789342">
    <property type="component" value="Unassembled WGS sequence"/>
</dbReference>
<proteinExistence type="inferred from homology"/>
<evidence type="ECO:0000256" key="4">
    <source>
        <dbReference type="ARBA" id="ARBA00023015"/>
    </source>
</evidence>
<dbReference type="OrthoDB" id="510958at2759"/>
<dbReference type="InterPro" id="IPR038291">
    <property type="entry name" value="SAP30_C_sf"/>
</dbReference>
<keyword evidence="10" id="KW-1185">Reference proteome</keyword>
<evidence type="ECO:0000259" key="8">
    <source>
        <dbReference type="Pfam" id="PF13867"/>
    </source>
</evidence>
<comment type="subcellular location">
    <subcellularLocation>
        <location evidence="1">Nucleus</location>
    </subcellularLocation>
</comment>
<dbReference type="Gene3D" id="6.10.160.20">
    <property type="match status" value="1"/>
</dbReference>
<name>A0A9N9BYW1_9GLOM</name>
<evidence type="ECO:0000256" key="1">
    <source>
        <dbReference type="ARBA" id="ARBA00004123"/>
    </source>
</evidence>
<dbReference type="AlphaFoldDB" id="A0A9N9BYW1"/>
<evidence type="ECO:0000256" key="7">
    <source>
        <dbReference type="SAM" id="MobiDB-lite"/>
    </source>
</evidence>
<accession>A0A9N9BYW1</accession>
<dbReference type="InterPro" id="IPR024145">
    <property type="entry name" value="His_deAcase_SAP30/SAP30L"/>
</dbReference>
<feature type="compositionally biased region" description="Low complexity" evidence="7">
    <location>
        <begin position="1"/>
        <end position="27"/>
    </location>
</feature>
<evidence type="ECO:0000256" key="3">
    <source>
        <dbReference type="ARBA" id="ARBA00022491"/>
    </source>
</evidence>
<keyword evidence="4" id="KW-0805">Transcription regulation</keyword>
<dbReference type="EMBL" id="CAJVPV010004948">
    <property type="protein sequence ID" value="CAG8581895.1"/>
    <property type="molecule type" value="Genomic_DNA"/>
</dbReference>
<keyword evidence="6" id="KW-0539">Nucleus</keyword>
<feature type="domain" description="Histone deacetylase complex subunit SAP30 Sin3 binding" evidence="8">
    <location>
        <begin position="67"/>
        <end position="117"/>
    </location>
</feature>
<reference evidence="9" key="1">
    <citation type="submission" date="2021-06" db="EMBL/GenBank/DDBJ databases">
        <authorList>
            <person name="Kallberg Y."/>
            <person name="Tangrot J."/>
            <person name="Rosling A."/>
        </authorList>
    </citation>
    <scope>NUCLEOTIDE SEQUENCE</scope>
    <source>
        <strain evidence="9">CL551</strain>
    </source>
</reference>
<sequence>MATSKTKGTTNNSNAPTASTNTTSAGGYLNSNSAKHNGTIAISEQSTKRNGKGKEVIGTSIDFNTFEVSVLRRYKRIHKLKVKEYASKEELVSAVSKHYQAQTPKEVDAIAAFIYSVHHQGSSGYFLANRSTNSQTNNSLTRINFSLIIRYDAETADSLITTILRSFIQLKI</sequence>
<evidence type="ECO:0000313" key="9">
    <source>
        <dbReference type="EMBL" id="CAG8581895.1"/>
    </source>
</evidence>
<feature type="region of interest" description="Disordered" evidence="7">
    <location>
        <begin position="1"/>
        <end position="34"/>
    </location>
</feature>
<keyword evidence="3" id="KW-0678">Repressor</keyword>
<evidence type="ECO:0000256" key="6">
    <source>
        <dbReference type="ARBA" id="ARBA00023242"/>
    </source>
</evidence>
<comment type="caution">
    <text evidence="9">The sequence shown here is derived from an EMBL/GenBank/DDBJ whole genome shotgun (WGS) entry which is preliminary data.</text>
</comment>
<dbReference type="Pfam" id="PF13867">
    <property type="entry name" value="SAP30_Sin3_bdg"/>
    <property type="match status" value="1"/>
</dbReference>
<evidence type="ECO:0000256" key="5">
    <source>
        <dbReference type="ARBA" id="ARBA00023163"/>
    </source>
</evidence>
<dbReference type="InterPro" id="IPR025718">
    <property type="entry name" value="SAP30_Sin3-bd"/>
</dbReference>
<dbReference type="PANTHER" id="PTHR13286">
    <property type="entry name" value="SAP30"/>
    <property type="match status" value="1"/>
</dbReference>
<evidence type="ECO:0000256" key="2">
    <source>
        <dbReference type="ARBA" id="ARBA00006283"/>
    </source>
</evidence>
<protein>
    <submittedName>
        <fullName evidence="9">10965_t:CDS:1</fullName>
    </submittedName>
</protein>
<comment type="similarity">
    <text evidence="2">Belongs to the SAP30 family.</text>
</comment>